<dbReference type="InterPro" id="IPR001926">
    <property type="entry name" value="TrpB-like_PALP"/>
</dbReference>
<evidence type="ECO:0000313" key="8">
    <source>
        <dbReference type="EMBL" id="MCQ4164279.1"/>
    </source>
</evidence>
<evidence type="ECO:0000256" key="3">
    <source>
        <dbReference type="ARBA" id="ARBA00012093"/>
    </source>
</evidence>
<dbReference type="EMBL" id="JANFQO010000004">
    <property type="protein sequence ID" value="MCQ4164279.1"/>
    <property type="molecule type" value="Genomic_DNA"/>
</dbReference>
<dbReference type="SUPFAM" id="SSF53686">
    <property type="entry name" value="Tryptophan synthase beta subunit-like PLP-dependent enzymes"/>
    <property type="match status" value="1"/>
</dbReference>
<evidence type="ECO:0000256" key="1">
    <source>
        <dbReference type="ARBA" id="ARBA00001933"/>
    </source>
</evidence>
<keyword evidence="9" id="KW-1185">Reference proteome</keyword>
<evidence type="ECO:0000256" key="5">
    <source>
        <dbReference type="ARBA" id="ARBA00023239"/>
    </source>
</evidence>
<dbReference type="InterPro" id="IPR036052">
    <property type="entry name" value="TrpB-like_PALP_sf"/>
</dbReference>
<dbReference type="InterPro" id="IPR050147">
    <property type="entry name" value="Ser/Thr_Dehydratase"/>
</dbReference>
<comment type="cofactor">
    <cofactor evidence="1">
        <name>pyridoxal 5'-phosphate</name>
        <dbReference type="ChEBI" id="CHEBI:597326"/>
    </cofactor>
</comment>
<dbReference type="Gene3D" id="3.40.50.1100">
    <property type="match status" value="2"/>
</dbReference>
<keyword evidence="4" id="KW-0663">Pyridoxal phosphate</keyword>
<evidence type="ECO:0000256" key="4">
    <source>
        <dbReference type="ARBA" id="ARBA00022898"/>
    </source>
</evidence>
<dbReference type="Proteomes" id="UP001165498">
    <property type="component" value="Unassembled WGS sequence"/>
</dbReference>
<dbReference type="PANTHER" id="PTHR48078:SF2">
    <property type="entry name" value="CATABOLIC L-SERINE_THREONINE DEHYDRATASE"/>
    <property type="match status" value="1"/>
</dbReference>
<comment type="catalytic activity">
    <reaction evidence="6">
        <text>L-serine = pyruvate + NH4(+)</text>
        <dbReference type="Rhea" id="RHEA:19169"/>
        <dbReference type="ChEBI" id="CHEBI:15361"/>
        <dbReference type="ChEBI" id="CHEBI:28938"/>
        <dbReference type="ChEBI" id="CHEBI:33384"/>
        <dbReference type="EC" id="4.3.1.17"/>
    </reaction>
</comment>
<comment type="caution">
    <text evidence="8">The sequence shown here is derived from an EMBL/GenBank/DDBJ whole genome shotgun (WGS) entry which is preliminary data.</text>
</comment>
<dbReference type="PANTHER" id="PTHR48078">
    <property type="entry name" value="THREONINE DEHYDRATASE, MITOCHONDRIAL-RELATED"/>
    <property type="match status" value="1"/>
</dbReference>
<dbReference type="Pfam" id="PF00291">
    <property type="entry name" value="PALP"/>
    <property type="match status" value="1"/>
</dbReference>
<evidence type="ECO:0000313" key="9">
    <source>
        <dbReference type="Proteomes" id="UP001165498"/>
    </source>
</evidence>
<reference evidence="8" key="1">
    <citation type="submission" date="2022-07" db="EMBL/GenBank/DDBJ databases">
        <title>Tahibacter sp., a new gammaproteobacterium isolated from the silt sample collected at pig farm.</title>
        <authorList>
            <person name="Chen H."/>
        </authorList>
    </citation>
    <scope>NUCLEOTIDE SEQUENCE</scope>
    <source>
        <strain evidence="8">P2K</strain>
    </source>
</reference>
<feature type="domain" description="Tryptophan synthase beta chain-like PALP" evidence="7">
    <location>
        <begin position="34"/>
        <end position="315"/>
    </location>
</feature>
<evidence type="ECO:0000256" key="2">
    <source>
        <dbReference type="ARBA" id="ARBA00010869"/>
    </source>
</evidence>
<protein>
    <recommendedName>
        <fullName evidence="3">L-serine ammonia-lyase</fullName>
        <ecNumber evidence="3">4.3.1.17</ecNumber>
    </recommendedName>
</protein>
<evidence type="ECO:0000256" key="6">
    <source>
        <dbReference type="ARBA" id="ARBA00049406"/>
    </source>
</evidence>
<accession>A0ABT1QPR2</accession>
<comment type="similarity">
    <text evidence="2">Belongs to the serine/threonine dehydratase family.</text>
</comment>
<organism evidence="8 9">
    <name type="scientific">Tahibacter harae</name>
    <dbReference type="NCBI Taxonomy" id="2963937"/>
    <lineage>
        <taxon>Bacteria</taxon>
        <taxon>Pseudomonadati</taxon>
        <taxon>Pseudomonadota</taxon>
        <taxon>Gammaproteobacteria</taxon>
        <taxon>Lysobacterales</taxon>
        <taxon>Rhodanobacteraceae</taxon>
        <taxon>Tahibacter</taxon>
    </lineage>
</organism>
<keyword evidence="5" id="KW-0456">Lyase</keyword>
<sequence length="340" mass="35939">MTLYSASANTLRADPPAPFTAPAGDGPGAPLHIVTPLLCTRIGDQHVGLKLDNLQPARSFKLRGIGLLCQHHAARGIRRFVCSSAGNAGYAVAWAGRALGIPVTVVIPETTPAYMRARIRGLGAELRCEGAVWDEANAVALRLAQAPDTAFIPPFDDPLLWQGHASLVQELQRQCERQPDAILVAVGGGGLLLGVLEGLRRVGWHGTRVIAVEPEGSASLALSLAQGRVVELNAPRSLATSLCVKRIAPALIAACRDFDVVPVTVSDADATAACVRLAEEHGQMIEPACGTALAPLYQRHPALLGCRDVVVVVCGGQVVTLSDLARWKDEQAVEEVQMHN</sequence>
<evidence type="ECO:0000259" key="7">
    <source>
        <dbReference type="Pfam" id="PF00291"/>
    </source>
</evidence>
<dbReference type="EC" id="4.3.1.17" evidence="3"/>
<name>A0ABT1QPR2_9GAMM</name>
<dbReference type="RefSeq" id="WP_255912965.1">
    <property type="nucleotide sequence ID" value="NZ_JANFQO010000004.1"/>
</dbReference>
<gene>
    <name evidence="8" type="ORF">NM961_06095</name>
</gene>
<proteinExistence type="inferred from homology"/>